<evidence type="ECO:0000256" key="4">
    <source>
        <dbReference type="ARBA" id="ARBA00023136"/>
    </source>
</evidence>
<proteinExistence type="predicted"/>
<dbReference type="InterPro" id="IPR051694">
    <property type="entry name" value="Immunoregulatory_rcpt-like"/>
</dbReference>
<feature type="region of interest" description="Disordered" evidence="5">
    <location>
        <begin position="183"/>
        <end position="227"/>
    </location>
</feature>
<evidence type="ECO:0000313" key="8">
    <source>
        <dbReference type="Proteomes" id="UP000050424"/>
    </source>
</evidence>
<feature type="region of interest" description="Disordered" evidence="5">
    <location>
        <begin position="263"/>
        <end position="344"/>
    </location>
</feature>
<dbReference type="PANTHER" id="PTHR15549:SF26">
    <property type="entry name" value="AXIAL BUDDING PATTERN PROTEIN 2-RELATED"/>
    <property type="match status" value="1"/>
</dbReference>
<dbReference type="SUPFAM" id="SSF50370">
    <property type="entry name" value="Ricin B-like lectins"/>
    <property type="match status" value="1"/>
</dbReference>
<feature type="compositionally biased region" description="Low complexity" evidence="5">
    <location>
        <begin position="183"/>
        <end position="194"/>
    </location>
</feature>
<keyword evidence="8" id="KW-1185">Reference proteome</keyword>
<evidence type="ECO:0000256" key="1">
    <source>
        <dbReference type="ARBA" id="ARBA00004167"/>
    </source>
</evidence>
<keyword evidence="2 6" id="KW-0812">Transmembrane</keyword>
<accession>A0A0P7B619</accession>
<dbReference type="PROSITE" id="PS50231">
    <property type="entry name" value="RICIN_B_LECTIN"/>
    <property type="match status" value="1"/>
</dbReference>
<feature type="transmembrane region" description="Helical" evidence="6">
    <location>
        <begin position="225"/>
        <end position="253"/>
    </location>
</feature>
<feature type="compositionally biased region" description="Low complexity" evidence="5">
    <location>
        <begin position="201"/>
        <end position="227"/>
    </location>
</feature>
<comment type="subcellular location">
    <subcellularLocation>
        <location evidence="1">Membrane</location>
        <topology evidence="1">Single-pass membrane protein</topology>
    </subcellularLocation>
</comment>
<evidence type="ECO:0000256" key="2">
    <source>
        <dbReference type="ARBA" id="ARBA00022692"/>
    </source>
</evidence>
<comment type="caution">
    <text evidence="7">The sequence shown here is derived from an EMBL/GenBank/DDBJ whole genome shotgun (WGS) entry which is preliminary data.</text>
</comment>
<dbReference type="STRING" id="78410.A0A0P7B619"/>
<dbReference type="EMBL" id="LKCW01000220">
    <property type="protein sequence ID" value="KPM36061.1"/>
    <property type="molecule type" value="Genomic_DNA"/>
</dbReference>
<reference evidence="7 8" key="1">
    <citation type="submission" date="2015-09" db="EMBL/GenBank/DDBJ databases">
        <title>Draft genome of a European isolate of the apple canker pathogen Neonectria ditissima.</title>
        <authorList>
            <person name="Gomez-Cortecero A."/>
            <person name="Harrison R.J."/>
            <person name="Armitage A.D."/>
        </authorList>
    </citation>
    <scope>NUCLEOTIDE SEQUENCE [LARGE SCALE GENOMIC DNA]</scope>
    <source>
        <strain evidence="7 8">R09/05</strain>
    </source>
</reference>
<feature type="compositionally biased region" description="Basic and acidic residues" evidence="5">
    <location>
        <begin position="294"/>
        <end position="303"/>
    </location>
</feature>
<dbReference type="InterPro" id="IPR035992">
    <property type="entry name" value="Ricin_B-like_lectins"/>
</dbReference>
<evidence type="ECO:0000256" key="3">
    <source>
        <dbReference type="ARBA" id="ARBA00022989"/>
    </source>
</evidence>
<dbReference type="Gene3D" id="2.80.10.50">
    <property type="match status" value="1"/>
</dbReference>
<dbReference type="GO" id="GO:0016020">
    <property type="term" value="C:membrane"/>
    <property type="evidence" value="ECO:0007669"/>
    <property type="project" value="UniProtKB-SubCell"/>
</dbReference>
<evidence type="ECO:0000256" key="6">
    <source>
        <dbReference type="SAM" id="Phobius"/>
    </source>
</evidence>
<dbReference type="AlphaFoldDB" id="A0A0P7B619"/>
<name>A0A0P7B619_9HYPO</name>
<dbReference type="OrthoDB" id="4158815at2759"/>
<gene>
    <name evidence="7" type="ORF">AK830_g10507</name>
</gene>
<dbReference type="PANTHER" id="PTHR15549">
    <property type="entry name" value="PAIRED IMMUNOGLOBULIN-LIKE TYPE 2 RECEPTOR"/>
    <property type="match status" value="1"/>
</dbReference>
<evidence type="ECO:0000256" key="5">
    <source>
        <dbReference type="SAM" id="MobiDB-lite"/>
    </source>
</evidence>
<evidence type="ECO:0000313" key="7">
    <source>
        <dbReference type="EMBL" id="KPM36061.1"/>
    </source>
</evidence>
<protein>
    <submittedName>
        <fullName evidence="7">Uncharacterized protein</fullName>
    </submittedName>
</protein>
<dbReference type="GO" id="GO:0071944">
    <property type="term" value="C:cell periphery"/>
    <property type="evidence" value="ECO:0007669"/>
    <property type="project" value="UniProtKB-ARBA"/>
</dbReference>
<dbReference type="Proteomes" id="UP000050424">
    <property type="component" value="Unassembled WGS sequence"/>
</dbReference>
<organism evidence="7 8">
    <name type="scientific">Neonectria ditissima</name>
    <dbReference type="NCBI Taxonomy" id="78410"/>
    <lineage>
        <taxon>Eukaryota</taxon>
        <taxon>Fungi</taxon>
        <taxon>Dikarya</taxon>
        <taxon>Ascomycota</taxon>
        <taxon>Pezizomycotina</taxon>
        <taxon>Sordariomycetes</taxon>
        <taxon>Hypocreomycetidae</taxon>
        <taxon>Hypocreales</taxon>
        <taxon>Nectriaceae</taxon>
        <taxon>Neonectria</taxon>
    </lineage>
</organism>
<sequence>MANLDAVTLDSNVWYAITEARVDDYDKKSFSSSLQIVEDTGDLGVWGAVEQFWQFSPVDGGPDGRYAVRCSKTGVFKQLAVCYNADEIDDSKTQPCMAASDGSKAQMWDVADWGNSTYRFINVHNGSDYVMDTHPGNPPFMASDLRTNIPMPGRHWLMTSRKDVDDGAFSTVFTKIPSATADSVTTTATSSSSESTDDAEGASTASSSSAVSASSSSSSSSHSGLSAGAAAGIGVGVGLAVIGLGLGLLFFWWRRRHTRRTAVATEMPSEEPKPPLQPAPYTDWSHPAPVQEMSSEREVRSELDSTPVWASTVGSGSPETMKTTTAAGSGSPLQNYSNTDGLRH</sequence>
<dbReference type="CDD" id="cd00161">
    <property type="entry name" value="beta-trefoil_Ricin-like"/>
    <property type="match status" value="1"/>
</dbReference>
<keyword evidence="4 6" id="KW-0472">Membrane</keyword>
<feature type="compositionally biased region" description="Polar residues" evidence="5">
    <location>
        <begin position="308"/>
        <end position="344"/>
    </location>
</feature>
<keyword evidence="3 6" id="KW-1133">Transmembrane helix</keyword>